<dbReference type="RefSeq" id="WP_160173782.1">
    <property type="nucleotide sequence ID" value="NZ_JACEIP010000042.1"/>
</dbReference>
<reference evidence="2 3" key="1">
    <citation type="submission" date="2020-07" db="EMBL/GenBank/DDBJ databases">
        <authorList>
            <person name="Feng H."/>
        </authorList>
    </citation>
    <scope>NUCLEOTIDE SEQUENCE [LARGE SCALE GENOMIC DNA]</scope>
    <source>
        <strain evidence="3">s-11</strain>
    </source>
</reference>
<evidence type="ECO:0000313" key="2">
    <source>
        <dbReference type="EMBL" id="MBA4544488.1"/>
    </source>
</evidence>
<keyword evidence="1" id="KW-0175">Coiled coil</keyword>
<dbReference type="Proteomes" id="UP000530514">
    <property type="component" value="Unassembled WGS sequence"/>
</dbReference>
<feature type="coiled-coil region" evidence="1">
    <location>
        <begin position="12"/>
        <end position="46"/>
    </location>
</feature>
<proteinExistence type="predicted"/>
<name>A0A7W1XD93_9BACL</name>
<organism evidence="2 3">
    <name type="scientific">Thermoactinomyces daqus</name>
    <dbReference type="NCBI Taxonomy" id="1329516"/>
    <lineage>
        <taxon>Bacteria</taxon>
        <taxon>Bacillati</taxon>
        <taxon>Bacillota</taxon>
        <taxon>Bacilli</taxon>
        <taxon>Bacillales</taxon>
        <taxon>Thermoactinomycetaceae</taxon>
        <taxon>Thermoactinomyces</taxon>
    </lineage>
</organism>
<evidence type="ECO:0000256" key="1">
    <source>
        <dbReference type="SAM" id="Coils"/>
    </source>
</evidence>
<sequence>MNFIDRNWHKLDDEAKKKVQELLDRAREHEQRRQQLQEKLREQLERMGRRRA</sequence>
<dbReference type="EMBL" id="JACEIP010000042">
    <property type="protein sequence ID" value="MBA4544488.1"/>
    <property type="molecule type" value="Genomic_DNA"/>
</dbReference>
<comment type="caution">
    <text evidence="2">The sequence shown here is derived from an EMBL/GenBank/DDBJ whole genome shotgun (WGS) entry which is preliminary data.</text>
</comment>
<keyword evidence="3" id="KW-1185">Reference proteome</keyword>
<evidence type="ECO:0000313" key="3">
    <source>
        <dbReference type="Proteomes" id="UP000530514"/>
    </source>
</evidence>
<accession>A0A7W1XD93</accession>
<dbReference type="AlphaFoldDB" id="A0A7W1XD93"/>
<protein>
    <submittedName>
        <fullName evidence="2">Uncharacterized protein</fullName>
    </submittedName>
</protein>
<gene>
    <name evidence="2" type="ORF">H1164_16770</name>
</gene>